<reference evidence="8 9" key="1">
    <citation type="journal article" date="2025" name="Anaerobe">
        <title>Description of Anaerococcus kampingiae sp. nov., Anaerococcus groningensis sp. nov., Anaerococcus martiniensis sp. nov., and Anaerococcus cruorum sp. nov., isolated from human clinical specimens.</title>
        <authorList>
            <person name="Boiten K.E."/>
            <person name="Meijer J."/>
            <person name="van Wezel E.M."/>
            <person name="Veloo A.C.M."/>
        </authorList>
    </citation>
    <scope>NUCLEOTIDE SEQUENCE [LARGE SCALE GENOMIC DNA]</scope>
    <source>
        <strain evidence="8 9">ENR0831</strain>
    </source>
</reference>
<dbReference type="PANTHER" id="PTHR33602:SF1">
    <property type="entry name" value="REGULATORY PROTEIN RECX FAMILY PROTEIN"/>
    <property type="match status" value="1"/>
</dbReference>
<comment type="subcellular location">
    <subcellularLocation>
        <location evidence="1 5">Cytoplasm</location>
    </subcellularLocation>
</comment>
<dbReference type="Gene3D" id="1.10.10.10">
    <property type="entry name" value="Winged helix-like DNA-binding domain superfamily/Winged helix DNA-binding domain"/>
    <property type="match status" value="3"/>
</dbReference>
<dbReference type="InterPro" id="IPR053925">
    <property type="entry name" value="RecX_HTH_3rd"/>
</dbReference>
<keyword evidence="4 5" id="KW-0963">Cytoplasm</keyword>
<name>A0ABW9M796_9FIRM</name>
<gene>
    <name evidence="5" type="primary">recX</name>
    <name evidence="8" type="ORF">ACCQ41_02425</name>
</gene>
<sequence length="201" mass="23795">MIIEAIDYSDKYNLVILRISGEDFSISYDLYNNLKLNIDDELDFDIYKLILNEDEFNRAKNFALGKISYAQKTSFEIEKILKDNNFSNESIQKTIDFLNEYGILNDELFVKSYVSDKHNISKWAKNKIRYSLKAKKISDELIEKYLEIIDDEQEYEKAYNFALKKAKNTFNIENKQKVYRYLAGKGFEFDIINKVVGEIFK</sequence>
<evidence type="ECO:0000256" key="3">
    <source>
        <dbReference type="ARBA" id="ARBA00018111"/>
    </source>
</evidence>
<proteinExistence type="inferred from homology"/>
<evidence type="ECO:0000256" key="5">
    <source>
        <dbReference type="HAMAP-Rule" id="MF_01114"/>
    </source>
</evidence>
<protein>
    <recommendedName>
        <fullName evidence="3 5">Regulatory protein RecX</fullName>
    </recommendedName>
</protein>
<comment type="caution">
    <text evidence="8">The sequence shown here is derived from an EMBL/GenBank/DDBJ whole genome shotgun (WGS) entry which is preliminary data.</text>
</comment>
<evidence type="ECO:0000259" key="6">
    <source>
        <dbReference type="Pfam" id="PF02631"/>
    </source>
</evidence>
<dbReference type="InterPro" id="IPR053924">
    <property type="entry name" value="RecX_HTH_2nd"/>
</dbReference>
<dbReference type="Pfam" id="PF02631">
    <property type="entry name" value="RecX_HTH2"/>
    <property type="match status" value="1"/>
</dbReference>
<evidence type="ECO:0000256" key="1">
    <source>
        <dbReference type="ARBA" id="ARBA00004496"/>
    </source>
</evidence>
<evidence type="ECO:0000256" key="4">
    <source>
        <dbReference type="ARBA" id="ARBA00022490"/>
    </source>
</evidence>
<comment type="function">
    <text evidence="5">Modulates RecA activity.</text>
</comment>
<keyword evidence="9" id="KW-1185">Reference proteome</keyword>
<dbReference type="InterPro" id="IPR003783">
    <property type="entry name" value="Regulatory_RecX"/>
</dbReference>
<evidence type="ECO:0000259" key="7">
    <source>
        <dbReference type="Pfam" id="PF21981"/>
    </source>
</evidence>
<feature type="domain" description="RecX third three-helical" evidence="7">
    <location>
        <begin position="152"/>
        <end position="196"/>
    </location>
</feature>
<evidence type="ECO:0000313" key="8">
    <source>
        <dbReference type="EMBL" id="MFO3665109.1"/>
    </source>
</evidence>
<accession>A0ABW9M796</accession>
<dbReference type="Pfam" id="PF21981">
    <property type="entry name" value="RecX_HTH3"/>
    <property type="match status" value="1"/>
</dbReference>
<evidence type="ECO:0000256" key="2">
    <source>
        <dbReference type="ARBA" id="ARBA00009695"/>
    </source>
</evidence>
<dbReference type="PANTHER" id="PTHR33602">
    <property type="entry name" value="REGULATORY PROTEIN RECX FAMILY PROTEIN"/>
    <property type="match status" value="1"/>
</dbReference>
<organism evidence="8 9">
    <name type="scientific">Anaerococcus martiniensis</name>
    <dbReference type="NCBI Taxonomy" id="3115615"/>
    <lineage>
        <taxon>Bacteria</taxon>
        <taxon>Bacillati</taxon>
        <taxon>Bacillota</taxon>
        <taxon>Tissierellia</taxon>
        <taxon>Tissierellales</taxon>
        <taxon>Peptoniphilaceae</taxon>
        <taxon>Anaerococcus</taxon>
    </lineage>
</organism>
<dbReference type="InterPro" id="IPR036388">
    <property type="entry name" value="WH-like_DNA-bd_sf"/>
</dbReference>
<dbReference type="Proteomes" id="UP001637996">
    <property type="component" value="Unassembled WGS sequence"/>
</dbReference>
<dbReference type="RefSeq" id="WP_410030829.1">
    <property type="nucleotide sequence ID" value="NZ_JBGMEI010000002.1"/>
</dbReference>
<evidence type="ECO:0000313" key="9">
    <source>
        <dbReference type="Proteomes" id="UP001637996"/>
    </source>
</evidence>
<dbReference type="HAMAP" id="MF_01114">
    <property type="entry name" value="RecX"/>
    <property type="match status" value="1"/>
</dbReference>
<dbReference type="EMBL" id="JBGMEI010000002">
    <property type="protein sequence ID" value="MFO3665109.1"/>
    <property type="molecule type" value="Genomic_DNA"/>
</dbReference>
<feature type="domain" description="RecX second three-helical" evidence="6">
    <location>
        <begin position="105"/>
        <end position="146"/>
    </location>
</feature>
<comment type="similarity">
    <text evidence="2 5">Belongs to the RecX family.</text>
</comment>